<dbReference type="PANTHER" id="PTHR43166:SF30">
    <property type="entry name" value="METHIONINE IMPORT ATP-BINDING PROTEIN METN"/>
    <property type="match status" value="1"/>
</dbReference>
<evidence type="ECO:0000256" key="8">
    <source>
        <dbReference type="ARBA" id="ARBA00023136"/>
    </source>
</evidence>
<keyword evidence="2" id="KW-0813">Transport</keyword>
<dbReference type="SMART" id="SM00930">
    <property type="entry name" value="NIL"/>
    <property type="match status" value="1"/>
</dbReference>
<comment type="caution">
    <text evidence="10">The sequence shown here is derived from an EMBL/GenBank/DDBJ whole genome shotgun (WGS) entry which is preliminary data.</text>
</comment>
<dbReference type="EMBL" id="JOTN01000008">
    <property type="protein sequence ID" value="KEK19313.1"/>
    <property type="molecule type" value="Genomic_DNA"/>
</dbReference>
<dbReference type="SUPFAM" id="SSF55021">
    <property type="entry name" value="ACT-like"/>
    <property type="match status" value="1"/>
</dbReference>
<dbReference type="Gene3D" id="3.40.50.300">
    <property type="entry name" value="P-loop containing nucleotide triphosphate hydrolases"/>
    <property type="match status" value="1"/>
</dbReference>
<comment type="similarity">
    <text evidence="1">Belongs to the ABC transporter superfamily.</text>
</comment>
<dbReference type="PROSITE" id="PS50893">
    <property type="entry name" value="ABC_TRANSPORTER_2"/>
    <property type="match status" value="1"/>
</dbReference>
<dbReference type="GO" id="GO:0022857">
    <property type="term" value="F:transmembrane transporter activity"/>
    <property type="evidence" value="ECO:0007669"/>
    <property type="project" value="UniProtKB-ARBA"/>
</dbReference>
<evidence type="ECO:0000256" key="7">
    <source>
        <dbReference type="ARBA" id="ARBA00022970"/>
    </source>
</evidence>
<dbReference type="RefSeq" id="WP_034639124.1">
    <property type="nucleotide sequence ID" value="NZ_CBCSJC010000029.1"/>
</dbReference>
<evidence type="ECO:0000256" key="6">
    <source>
        <dbReference type="ARBA" id="ARBA00022967"/>
    </source>
</evidence>
<dbReference type="PANTHER" id="PTHR43166">
    <property type="entry name" value="AMINO ACID IMPORT ATP-BINDING PROTEIN"/>
    <property type="match status" value="1"/>
</dbReference>
<protein>
    <submittedName>
        <fullName evidence="10">Methionine ABC transporter ATP-binding protein</fullName>
    </submittedName>
</protein>
<evidence type="ECO:0000256" key="2">
    <source>
        <dbReference type="ARBA" id="ARBA00022448"/>
    </source>
</evidence>
<dbReference type="SUPFAM" id="SSF52540">
    <property type="entry name" value="P-loop containing nucleoside triphosphate hydrolases"/>
    <property type="match status" value="1"/>
</dbReference>
<keyword evidence="8" id="KW-0472">Membrane</keyword>
<dbReference type="GO" id="GO:0005524">
    <property type="term" value="F:ATP binding"/>
    <property type="evidence" value="ECO:0007669"/>
    <property type="project" value="UniProtKB-KW"/>
</dbReference>
<reference evidence="10 11" key="1">
    <citation type="submission" date="2014-06" db="EMBL/GenBank/DDBJ databases">
        <title>Draft genome sequence of Bacillus manliponensis JCM 15802 (MCCC 1A00708).</title>
        <authorList>
            <person name="Lai Q."/>
            <person name="Liu Y."/>
            <person name="Shao Z."/>
        </authorList>
    </citation>
    <scope>NUCLEOTIDE SEQUENCE [LARGE SCALE GENOMIC DNA]</scope>
    <source>
        <strain evidence="10 11">JCM 15802</strain>
    </source>
</reference>
<dbReference type="OrthoDB" id="9802264at2"/>
<dbReference type="GO" id="GO:0098796">
    <property type="term" value="C:membrane protein complex"/>
    <property type="evidence" value="ECO:0007669"/>
    <property type="project" value="UniProtKB-ARBA"/>
</dbReference>
<keyword evidence="5 10" id="KW-0067">ATP-binding</keyword>
<dbReference type="InterPro" id="IPR027417">
    <property type="entry name" value="P-loop_NTPase"/>
</dbReference>
<dbReference type="GO" id="GO:0016887">
    <property type="term" value="F:ATP hydrolysis activity"/>
    <property type="evidence" value="ECO:0007669"/>
    <property type="project" value="InterPro"/>
</dbReference>
<keyword evidence="7" id="KW-0029">Amino-acid transport</keyword>
<dbReference type="AlphaFoldDB" id="A0A073KAI3"/>
<dbReference type="InterPro" id="IPR017871">
    <property type="entry name" value="ABC_transporter-like_CS"/>
</dbReference>
<dbReference type="GO" id="GO:0006865">
    <property type="term" value="P:amino acid transport"/>
    <property type="evidence" value="ECO:0007669"/>
    <property type="project" value="UniProtKB-KW"/>
</dbReference>
<dbReference type="PROSITE" id="PS00211">
    <property type="entry name" value="ABC_TRANSPORTER_1"/>
    <property type="match status" value="1"/>
</dbReference>
<keyword evidence="4" id="KW-0547">Nucleotide-binding</keyword>
<dbReference type="Gene3D" id="3.30.70.260">
    <property type="match status" value="1"/>
</dbReference>
<dbReference type="FunFam" id="3.40.50.300:FF:000032">
    <property type="entry name" value="Export ABC transporter ATP-binding protein"/>
    <property type="match status" value="1"/>
</dbReference>
<keyword evidence="6" id="KW-1278">Translocase</keyword>
<dbReference type="InterPro" id="IPR041701">
    <property type="entry name" value="MetN_ABC"/>
</dbReference>
<dbReference type="InterPro" id="IPR045865">
    <property type="entry name" value="ACT-like_dom_sf"/>
</dbReference>
<sequence length="346" mass="38380">MIEIKNVSKVFTTKTGKVEALKPTSIKVERGEVFGIIGYSGAGKSTLIRCVNLLDKPTTGSVIVNGQDLTSLSQKELAQARRKIGMIFQGFHLVKTVNVYENIALPLRLAGVSKREIEKRVEKYLRIVGLLERRGAYPSELSGGQKQRVAIARALAHEPEVLLSDEATSALDPETTESILELLLEINEKMRITILLITHEMNVIQRVCDRVAVMERGAIVETGTVKSIFTDPKHKATKKFISSAFSFTIPEGLQEELQNKGEIVILSFIGNSSSEPALAIATKRFQVYPNILSGNITQLKREAYGRLVVHMQGEQSEVKQALTFLQEQGIIVERSQKDYGEQILFG</sequence>
<dbReference type="Pfam" id="PF09383">
    <property type="entry name" value="NIL"/>
    <property type="match status" value="1"/>
</dbReference>
<dbReference type="InterPro" id="IPR050086">
    <property type="entry name" value="MetN_ABC_transporter-like"/>
</dbReference>
<evidence type="ECO:0000259" key="9">
    <source>
        <dbReference type="PROSITE" id="PS50893"/>
    </source>
</evidence>
<dbReference type="InterPro" id="IPR018449">
    <property type="entry name" value="NIL_domain"/>
</dbReference>
<evidence type="ECO:0000256" key="1">
    <source>
        <dbReference type="ARBA" id="ARBA00005417"/>
    </source>
</evidence>
<dbReference type="STRING" id="574376.BAMA_23335"/>
<dbReference type="InterPro" id="IPR003593">
    <property type="entry name" value="AAA+_ATPase"/>
</dbReference>
<dbReference type="SMART" id="SM00382">
    <property type="entry name" value="AAA"/>
    <property type="match status" value="1"/>
</dbReference>
<keyword evidence="3" id="KW-1003">Cell membrane</keyword>
<evidence type="ECO:0000256" key="4">
    <source>
        <dbReference type="ARBA" id="ARBA00022741"/>
    </source>
</evidence>
<evidence type="ECO:0000313" key="10">
    <source>
        <dbReference type="EMBL" id="KEK19313.1"/>
    </source>
</evidence>
<dbReference type="eggNOG" id="COG1135">
    <property type="taxonomic scope" value="Bacteria"/>
</dbReference>
<dbReference type="Pfam" id="PF00005">
    <property type="entry name" value="ABC_tran"/>
    <property type="match status" value="1"/>
</dbReference>
<accession>A0A073KAI3</accession>
<dbReference type="CDD" id="cd03258">
    <property type="entry name" value="ABC_MetN_methionine_transporter"/>
    <property type="match status" value="1"/>
</dbReference>
<evidence type="ECO:0000256" key="3">
    <source>
        <dbReference type="ARBA" id="ARBA00022475"/>
    </source>
</evidence>
<evidence type="ECO:0000313" key="11">
    <source>
        <dbReference type="Proteomes" id="UP000027822"/>
    </source>
</evidence>
<proteinExistence type="inferred from homology"/>
<dbReference type="Proteomes" id="UP000027822">
    <property type="component" value="Unassembled WGS sequence"/>
</dbReference>
<evidence type="ECO:0000256" key="5">
    <source>
        <dbReference type="ARBA" id="ARBA00022840"/>
    </source>
</evidence>
<keyword evidence="11" id="KW-1185">Reference proteome</keyword>
<name>A0A073KAI3_9BACI</name>
<dbReference type="InterPro" id="IPR003439">
    <property type="entry name" value="ABC_transporter-like_ATP-bd"/>
</dbReference>
<gene>
    <name evidence="10" type="ORF">BAMA_23335</name>
</gene>
<feature type="domain" description="ABC transporter" evidence="9">
    <location>
        <begin position="2"/>
        <end position="241"/>
    </location>
</feature>
<organism evidence="10 11">
    <name type="scientific">Bacillus manliponensis</name>
    <dbReference type="NCBI Taxonomy" id="574376"/>
    <lineage>
        <taxon>Bacteria</taxon>
        <taxon>Bacillati</taxon>
        <taxon>Bacillota</taxon>
        <taxon>Bacilli</taxon>
        <taxon>Bacillales</taxon>
        <taxon>Bacillaceae</taxon>
        <taxon>Bacillus</taxon>
        <taxon>Bacillus cereus group</taxon>
    </lineage>
</organism>